<keyword evidence="1" id="KW-0472">Membrane</keyword>
<gene>
    <name evidence="2" type="ORF">AFUS01_LOCUS8523</name>
</gene>
<dbReference type="Proteomes" id="UP000708208">
    <property type="component" value="Unassembled WGS sequence"/>
</dbReference>
<evidence type="ECO:0000256" key="1">
    <source>
        <dbReference type="SAM" id="Phobius"/>
    </source>
</evidence>
<evidence type="ECO:0000313" key="2">
    <source>
        <dbReference type="EMBL" id="CAG7719185.1"/>
    </source>
</evidence>
<reference evidence="2" key="1">
    <citation type="submission" date="2021-06" db="EMBL/GenBank/DDBJ databases">
        <authorList>
            <person name="Hodson N. C."/>
            <person name="Mongue J. A."/>
            <person name="Jaron S. K."/>
        </authorList>
    </citation>
    <scope>NUCLEOTIDE SEQUENCE</scope>
</reference>
<accession>A0A8J2JFG4</accession>
<comment type="caution">
    <text evidence="2">The sequence shown here is derived from an EMBL/GenBank/DDBJ whole genome shotgun (WGS) entry which is preliminary data.</text>
</comment>
<protein>
    <submittedName>
        <fullName evidence="2">Uncharacterized protein</fullName>
    </submittedName>
</protein>
<name>A0A8J2JFG4_9HEXA</name>
<organism evidence="2 3">
    <name type="scientific">Allacma fusca</name>
    <dbReference type="NCBI Taxonomy" id="39272"/>
    <lineage>
        <taxon>Eukaryota</taxon>
        <taxon>Metazoa</taxon>
        <taxon>Ecdysozoa</taxon>
        <taxon>Arthropoda</taxon>
        <taxon>Hexapoda</taxon>
        <taxon>Collembola</taxon>
        <taxon>Symphypleona</taxon>
        <taxon>Sminthuridae</taxon>
        <taxon>Allacma</taxon>
    </lineage>
</organism>
<sequence>MNITSPKSREILQDLRAKVYAMERDVLSIFLRAQAHSGVRVDGGGQEQTLDCKKGTRHAFFCQKNQSNPINCAKIIKELLTFLSPSYACPEQYQHWLLKMTNGHGIERCSHKHFESLIVIIGLLFVTKRTTAMYVSWYWKENMQSFHIVRRPLALRTF</sequence>
<keyword evidence="3" id="KW-1185">Reference proteome</keyword>
<keyword evidence="1" id="KW-0812">Transmembrane</keyword>
<dbReference type="EMBL" id="CAJVCH010059318">
    <property type="protein sequence ID" value="CAG7719185.1"/>
    <property type="molecule type" value="Genomic_DNA"/>
</dbReference>
<dbReference type="AlphaFoldDB" id="A0A8J2JFG4"/>
<feature type="transmembrane region" description="Helical" evidence="1">
    <location>
        <begin position="117"/>
        <end position="139"/>
    </location>
</feature>
<keyword evidence="1" id="KW-1133">Transmembrane helix</keyword>
<evidence type="ECO:0000313" key="3">
    <source>
        <dbReference type="Proteomes" id="UP000708208"/>
    </source>
</evidence>
<proteinExistence type="predicted"/>